<dbReference type="STRING" id="6216.A0A0R3SJE9"/>
<dbReference type="InterPro" id="IPR011701">
    <property type="entry name" value="MFS"/>
</dbReference>
<keyword evidence="3 5" id="KW-1133">Transmembrane helix</keyword>
<organism evidence="9">
    <name type="scientific">Hymenolepis diminuta</name>
    <name type="common">Rat tapeworm</name>
    <dbReference type="NCBI Taxonomy" id="6216"/>
    <lineage>
        <taxon>Eukaryota</taxon>
        <taxon>Metazoa</taxon>
        <taxon>Spiralia</taxon>
        <taxon>Lophotrochozoa</taxon>
        <taxon>Platyhelminthes</taxon>
        <taxon>Cestoda</taxon>
        <taxon>Eucestoda</taxon>
        <taxon>Cyclophyllidea</taxon>
        <taxon>Hymenolepididae</taxon>
        <taxon>Hymenolepis</taxon>
    </lineage>
</organism>
<gene>
    <name evidence="7" type="ORF">HDID_LOCUS5062</name>
</gene>
<evidence type="ECO:0000313" key="7">
    <source>
        <dbReference type="EMBL" id="VDL57380.1"/>
    </source>
</evidence>
<dbReference type="Gene3D" id="1.20.1250.20">
    <property type="entry name" value="MFS general substrate transporter like domains"/>
    <property type="match status" value="1"/>
</dbReference>
<evidence type="ECO:0000256" key="5">
    <source>
        <dbReference type="SAM" id="Phobius"/>
    </source>
</evidence>
<feature type="transmembrane region" description="Helical" evidence="5">
    <location>
        <begin position="42"/>
        <end position="61"/>
    </location>
</feature>
<proteinExistence type="predicted"/>
<dbReference type="Pfam" id="PF07690">
    <property type="entry name" value="MFS_1"/>
    <property type="match status" value="1"/>
</dbReference>
<dbReference type="EMBL" id="UYSG01002289">
    <property type="protein sequence ID" value="VDL57380.1"/>
    <property type="molecule type" value="Genomic_DNA"/>
</dbReference>
<dbReference type="PANTHER" id="PTHR10924">
    <property type="entry name" value="MAJOR FACILITATOR SUPERFAMILY PROTEIN-RELATED"/>
    <property type="match status" value="1"/>
</dbReference>
<keyword evidence="2 5" id="KW-0812">Transmembrane</keyword>
<dbReference type="WBParaSite" id="HDID_0000506401-mRNA-1">
    <property type="protein sequence ID" value="HDID_0000506401-mRNA-1"/>
    <property type="gene ID" value="HDID_0000506401"/>
</dbReference>
<dbReference type="GO" id="GO:0097037">
    <property type="term" value="P:heme export"/>
    <property type="evidence" value="ECO:0007669"/>
    <property type="project" value="TreeGrafter"/>
</dbReference>
<dbReference type="InterPro" id="IPR020846">
    <property type="entry name" value="MFS_dom"/>
</dbReference>
<dbReference type="Proteomes" id="UP000274504">
    <property type="component" value="Unassembled WGS sequence"/>
</dbReference>
<dbReference type="GO" id="GO:0016020">
    <property type="term" value="C:membrane"/>
    <property type="evidence" value="ECO:0007669"/>
    <property type="project" value="UniProtKB-SubCell"/>
</dbReference>
<evidence type="ECO:0000313" key="9">
    <source>
        <dbReference type="WBParaSite" id="HDID_0000506401-mRNA-1"/>
    </source>
</evidence>
<feature type="transmembrane region" description="Helical" evidence="5">
    <location>
        <begin position="67"/>
        <end position="90"/>
    </location>
</feature>
<feature type="domain" description="Major facilitator superfamily (MFS) profile" evidence="6">
    <location>
        <begin position="1"/>
        <end position="120"/>
    </location>
</feature>
<dbReference type="GO" id="GO:0020037">
    <property type="term" value="F:heme binding"/>
    <property type="evidence" value="ECO:0007669"/>
    <property type="project" value="TreeGrafter"/>
</dbReference>
<dbReference type="SUPFAM" id="SSF103473">
    <property type="entry name" value="MFS general substrate transporter"/>
    <property type="match status" value="1"/>
</dbReference>
<protein>
    <submittedName>
        <fullName evidence="9">MFS domain-containing protein</fullName>
    </submittedName>
</protein>
<evidence type="ECO:0000256" key="4">
    <source>
        <dbReference type="ARBA" id="ARBA00023136"/>
    </source>
</evidence>
<dbReference type="PROSITE" id="PS50850">
    <property type="entry name" value="MFS"/>
    <property type="match status" value="1"/>
</dbReference>
<accession>A0A0R3SJE9</accession>
<evidence type="ECO:0000256" key="1">
    <source>
        <dbReference type="ARBA" id="ARBA00004141"/>
    </source>
</evidence>
<reference evidence="7 8" key="2">
    <citation type="submission" date="2018-11" db="EMBL/GenBank/DDBJ databases">
        <authorList>
            <consortium name="Pathogen Informatics"/>
        </authorList>
    </citation>
    <scope>NUCLEOTIDE SEQUENCE [LARGE SCALE GENOMIC DNA]</scope>
</reference>
<comment type="subcellular location">
    <subcellularLocation>
        <location evidence="1">Membrane</location>
        <topology evidence="1">Multi-pass membrane protein</topology>
    </subcellularLocation>
</comment>
<evidence type="ECO:0000256" key="3">
    <source>
        <dbReference type="ARBA" id="ARBA00022989"/>
    </source>
</evidence>
<dbReference type="InterPro" id="IPR036259">
    <property type="entry name" value="MFS_trans_sf"/>
</dbReference>
<evidence type="ECO:0000313" key="8">
    <source>
        <dbReference type="Proteomes" id="UP000274504"/>
    </source>
</evidence>
<dbReference type="InterPro" id="IPR049680">
    <property type="entry name" value="FLVCR1-2_SLC49-like"/>
</dbReference>
<dbReference type="OrthoDB" id="422206at2759"/>
<evidence type="ECO:0000256" key="2">
    <source>
        <dbReference type="ARBA" id="ARBA00022692"/>
    </source>
</evidence>
<reference evidence="9" key="1">
    <citation type="submission" date="2017-02" db="UniProtKB">
        <authorList>
            <consortium name="WormBaseParasite"/>
        </authorList>
    </citation>
    <scope>IDENTIFICATION</scope>
</reference>
<dbReference type="PANTHER" id="PTHR10924:SF4">
    <property type="entry name" value="GH15861P"/>
    <property type="match status" value="1"/>
</dbReference>
<feature type="transmembrane region" description="Helical" evidence="5">
    <location>
        <begin position="12"/>
        <end position="35"/>
    </location>
</feature>
<dbReference type="GO" id="GO:0015232">
    <property type="term" value="F:heme transmembrane transporter activity"/>
    <property type="evidence" value="ECO:0007669"/>
    <property type="project" value="TreeGrafter"/>
</dbReference>
<dbReference type="AlphaFoldDB" id="A0A0R3SJE9"/>
<evidence type="ECO:0000259" key="6">
    <source>
        <dbReference type="PROSITE" id="PS50850"/>
    </source>
</evidence>
<sequence>MVIKFFPNDQVNIGWIGFAMVISGLVGSIVAGVILKKTGQYRLVFVAFYFLSVISWCAFMGSLYSPYISVIFFTMILLGFFQSGFLPLGFEYAAEITYPIEEGLTSGVLNTSAQVPSGDD</sequence>
<keyword evidence="4 5" id="KW-0472">Membrane</keyword>
<name>A0A0R3SJE9_HYMDI</name>